<proteinExistence type="predicted"/>
<dbReference type="Gene3D" id="3.30.200.20">
    <property type="entry name" value="Phosphorylase Kinase, domain 1"/>
    <property type="match status" value="1"/>
</dbReference>
<evidence type="ECO:0000256" key="5">
    <source>
        <dbReference type="PROSITE-ProRule" id="PRU10141"/>
    </source>
</evidence>
<keyword evidence="4 5" id="KW-0067">ATP-binding</keyword>
<evidence type="ECO:0000313" key="9">
    <source>
        <dbReference type="Proteomes" id="UP000031523"/>
    </source>
</evidence>
<protein>
    <submittedName>
        <fullName evidence="8">Putative serine/threonine protein kinase</fullName>
    </submittedName>
</protein>
<feature type="compositionally biased region" description="Low complexity" evidence="6">
    <location>
        <begin position="318"/>
        <end position="334"/>
    </location>
</feature>
<dbReference type="EMBL" id="CP010519">
    <property type="protein sequence ID" value="AJE81394.1"/>
    <property type="molecule type" value="Genomic_DNA"/>
</dbReference>
<dbReference type="Gene3D" id="3.40.50.2300">
    <property type="match status" value="2"/>
</dbReference>
<keyword evidence="8" id="KW-0723">Serine/threonine-protein kinase</keyword>
<evidence type="ECO:0000313" key="8">
    <source>
        <dbReference type="EMBL" id="AJE81394.1"/>
    </source>
</evidence>
<dbReference type="InterPro" id="IPR028082">
    <property type="entry name" value="Peripla_BP_I"/>
</dbReference>
<dbReference type="InterPro" id="IPR008271">
    <property type="entry name" value="Ser/Thr_kinase_AS"/>
</dbReference>
<dbReference type="InterPro" id="IPR000719">
    <property type="entry name" value="Prot_kinase_dom"/>
</dbReference>
<dbReference type="Pfam" id="PF00069">
    <property type="entry name" value="Pkinase"/>
    <property type="match status" value="1"/>
</dbReference>
<evidence type="ECO:0000256" key="6">
    <source>
        <dbReference type="SAM" id="MobiDB-lite"/>
    </source>
</evidence>
<dbReference type="SUPFAM" id="SSF53822">
    <property type="entry name" value="Periplasmic binding protein-like I"/>
    <property type="match status" value="1"/>
</dbReference>
<keyword evidence="3 8" id="KW-0418">Kinase</keyword>
<sequence>MRALRHQDPEEVGGHRLLARLGAGGMGVVYLARAGGGALVALKVIRAEYAADPDFRARFRREAGLAGRLSGRWTVPVRAADAEAAEPWLATDFVPGPSLAEAVAGYGPLPAPAVLGLGARLAEALAEVHAAGLVHRDVKPGNVLLTRDGPRLIDFGIARGGGTTALTAADAVIGTPGYLSPEQTRMHGGEVGPASDLFSLGCVLAHAATGRAPFGGGDAVAVLYRTLHEAPDLDGLGRLPPAARALIEGCLSREPGARPTAERLRAALAALGGTADPRGQGGWGAVAPGPGDDWLPPALLRLVAERAARALDPPPRLAAPEGAPADPEPTTAEVAPAGPARRRFLVVGGAAAAVLAAGGAGAAVLAARGSSSAADGRPVHLLGLHAESTGALGATGRALEHGARLAVEAHNARADSPFRLALKRVGDGSAARARAGAEALLGGDPPVAAVLGLATAEALEAAAPLYDRAGTAMVLVSYDGGAVSPTEQRTLCVTRATGAMAAIPLLSYLTRVREVSRTAVVQDLSGGAAAEQLARDLRESPPSEGTTRVHQIRADQRDFGAVTAAALADRPGAVVYAGVSPERAAALARELAAAGWSGVRAATEPVLRPAFLDAAGEAARDWVIAAPYTDAAAGLTAAAREFGAAHRKRYGGPPPRWSAEAYDAVGLLAQGLGRLDGSRVAPRALADTLFGLSHRGVAKTLSFAADNTRTLTWKNTGFLYQVREGAFRFLGRYDQVRG</sequence>
<dbReference type="AlphaFoldDB" id="A0A0B5EIU9"/>
<evidence type="ECO:0000256" key="4">
    <source>
        <dbReference type="ARBA" id="ARBA00022840"/>
    </source>
</evidence>
<organism evidence="8 9">
    <name type="scientific">Streptomyces albus (strain ATCC 21838 / DSM 41398 / FERM P-419 / JCM 4703 / NBRC 107858)</name>
    <dbReference type="NCBI Taxonomy" id="1081613"/>
    <lineage>
        <taxon>Bacteria</taxon>
        <taxon>Bacillati</taxon>
        <taxon>Actinomycetota</taxon>
        <taxon>Actinomycetes</taxon>
        <taxon>Kitasatosporales</taxon>
        <taxon>Streptomycetaceae</taxon>
        <taxon>Streptomyces</taxon>
    </lineage>
</organism>
<evidence type="ECO:0000259" key="7">
    <source>
        <dbReference type="PROSITE" id="PS50011"/>
    </source>
</evidence>
<evidence type="ECO:0000256" key="1">
    <source>
        <dbReference type="ARBA" id="ARBA00022679"/>
    </source>
</evidence>
<name>A0A0B5EIU9_STRA4</name>
<evidence type="ECO:0000256" key="2">
    <source>
        <dbReference type="ARBA" id="ARBA00022741"/>
    </source>
</evidence>
<dbReference type="Gene3D" id="1.10.510.10">
    <property type="entry name" value="Transferase(Phosphotransferase) domain 1"/>
    <property type="match status" value="1"/>
</dbReference>
<feature type="region of interest" description="Disordered" evidence="6">
    <location>
        <begin position="312"/>
        <end position="334"/>
    </location>
</feature>
<dbReference type="GO" id="GO:0004674">
    <property type="term" value="F:protein serine/threonine kinase activity"/>
    <property type="evidence" value="ECO:0007669"/>
    <property type="project" value="UniProtKB-KW"/>
</dbReference>
<accession>A0A0B5EIU9</accession>
<keyword evidence="1" id="KW-0808">Transferase</keyword>
<dbReference type="SMART" id="SM00220">
    <property type="entry name" value="S_TKc"/>
    <property type="match status" value="1"/>
</dbReference>
<feature type="binding site" evidence="5">
    <location>
        <position position="43"/>
    </location>
    <ligand>
        <name>ATP</name>
        <dbReference type="ChEBI" id="CHEBI:30616"/>
    </ligand>
</feature>
<dbReference type="CDD" id="cd14014">
    <property type="entry name" value="STKc_PknB_like"/>
    <property type="match status" value="1"/>
</dbReference>
<dbReference type="PROSITE" id="PS00108">
    <property type="entry name" value="PROTEIN_KINASE_ST"/>
    <property type="match status" value="1"/>
</dbReference>
<dbReference type="GO" id="GO:0005524">
    <property type="term" value="F:ATP binding"/>
    <property type="evidence" value="ECO:0007669"/>
    <property type="project" value="UniProtKB-UniRule"/>
</dbReference>
<keyword evidence="2 5" id="KW-0547">Nucleotide-binding</keyword>
<dbReference type="Proteomes" id="UP000031523">
    <property type="component" value="Chromosome"/>
</dbReference>
<gene>
    <name evidence="8" type="ORF">SLNWT_1018</name>
</gene>
<dbReference type="InterPro" id="IPR011009">
    <property type="entry name" value="Kinase-like_dom_sf"/>
</dbReference>
<reference evidence="8 9" key="1">
    <citation type="submission" date="2015-01" db="EMBL/GenBank/DDBJ databases">
        <title>Enhanced salinomycin production by adjusting the supply of polyketide extender units in Streptomyce albus DSM 41398.</title>
        <authorList>
            <person name="Lu C."/>
        </authorList>
    </citation>
    <scope>NUCLEOTIDE SEQUENCE [LARGE SCALE GENOMIC DNA]</scope>
    <source>
        <strain evidence="9">ATCC 21838 / DSM 41398 / FERM P-419 / JCM 4703 / NBRC 107858</strain>
    </source>
</reference>
<dbReference type="PROSITE" id="PS50011">
    <property type="entry name" value="PROTEIN_KINASE_DOM"/>
    <property type="match status" value="1"/>
</dbReference>
<dbReference type="PANTHER" id="PTHR43289:SF34">
    <property type="entry name" value="SERINE_THREONINE-PROTEIN KINASE YBDM-RELATED"/>
    <property type="match status" value="1"/>
</dbReference>
<dbReference type="SUPFAM" id="SSF56112">
    <property type="entry name" value="Protein kinase-like (PK-like)"/>
    <property type="match status" value="1"/>
</dbReference>
<dbReference type="PANTHER" id="PTHR43289">
    <property type="entry name" value="MITOGEN-ACTIVATED PROTEIN KINASE KINASE KINASE 20-RELATED"/>
    <property type="match status" value="1"/>
</dbReference>
<keyword evidence="9" id="KW-1185">Reference proteome</keyword>
<dbReference type="InterPro" id="IPR017441">
    <property type="entry name" value="Protein_kinase_ATP_BS"/>
</dbReference>
<evidence type="ECO:0000256" key="3">
    <source>
        <dbReference type="ARBA" id="ARBA00022777"/>
    </source>
</evidence>
<feature type="domain" description="Protein kinase" evidence="7">
    <location>
        <begin position="15"/>
        <end position="271"/>
    </location>
</feature>
<dbReference type="KEGG" id="sals:SLNWT_1018"/>
<dbReference type="PROSITE" id="PS00107">
    <property type="entry name" value="PROTEIN_KINASE_ATP"/>
    <property type="match status" value="1"/>
</dbReference>